<evidence type="ECO:0000313" key="2">
    <source>
        <dbReference type="EMBL" id="URE31696.1"/>
    </source>
</evidence>
<feature type="compositionally biased region" description="Basic and acidic residues" evidence="1">
    <location>
        <begin position="49"/>
        <end position="59"/>
    </location>
</feature>
<evidence type="ECO:0000313" key="3">
    <source>
        <dbReference type="Proteomes" id="UP001055439"/>
    </source>
</evidence>
<dbReference type="PANTHER" id="PTHR15197:SF0">
    <property type="entry name" value="COILIN"/>
    <property type="match status" value="1"/>
</dbReference>
<dbReference type="GO" id="GO:0000387">
    <property type="term" value="P:spliceosomal snRNP assembly"/>
    <property type="evidence" value="ECO:0007669"/>
    <property type="project" value="TreeGrafter"/>
</dbReference>
<dbReference type="EMBL" id="CP097510">
    <property type="protein sequence ID" value="URE31696.1"/>
    <property type="molecule type" value="Genomic_DNA"/>
</dbReference>
<feature type="compositionally biased region" description="Low complexity" evidence="1">
    <location>
        <begin position="69"/>
        <end position="79"/>
    </location>
</feature>
<feature type="compositionally biased region" description="Basic and acidic residues" evidence="1">
    <location>
        <begin position="434"/>
        <end position="444"/>
    </location>
</feature>
<dbReference type="AlphaFoldDB" id="A0A9E7HEF9"/>
<feature type="compositionally biased region" description="Polar residues" evidence="1">
    <location>
        <begin position="1"/>
        <end position="18"/>
    </location>
</feature>
<proteinExistence type="predicted"/>
<sequence>RTKPNIQGGSSPNTNQRSFGVPRDATSPDGSFQRDSASSSLLAPRHHVGGKDVNSDRCASRPSPRTRRNTASSSSASASLMAEPTRVRVEFEDHRRLLTKSQRKDGLRRCWILLGPHLPTVADLAAHLARSFALHRSCPRGIRLFVRLPSRISLLPIKKHCNDLEMDEFVLPPFESTSIFRDKDIIRRKKLNPSNTEKPIITAEPDENVLFEKNERFVRKRSNLRRILNRKDGTSDGDGRCDSLISNRLHQAHASYGRSQPESHANGKAERFIIPIKKSLAVFSILQSIDQSDMQGDGSKIAAPANNWEVAASVASAKSRVPMPQPMQNSEWGQMQQGLVERMKTQLQENGWDCWVANKVSAAPWPWAVSGRGAVGTADGSFGGKWGNHAPANHQTKRPFPMHYHSKRLLNVQLLTLSQPRLPIEAVQQIGQDQLHHRQREVDARAAPPADPEGDELKHSPHLTPPPLENLSGRNSCGLLQLAGSVPMTLALTKTLVPAGIS</sequence>
<dbReference type="GO" id="GO:0030620">
    <property type="term" value="F:U2 snRNA binding"/>
    <property type="evidence" value="ECO:0007669"/>
    <property type="project" value="TreeGrafter"/>
</dbReference>
<evidence type="ECO:0000256" key="1">
    <source>
        <dbReference type="SAM" id="MobiDB-lite"/>
    </source>
</evidence>
<feature type="non-terminal residue" evidence="2">
    <location>
        <position position="1"/>
    </location>
</feature>
<dbReference type="Proteomes" id="UP001055439">
    <property type="component" value="Chromosome 8"/>
</dbReference>
<organism evidence="2 3">
    <name type="scientific">Musa troglodytarum</name>
    <name type="common">fe'i banana</name>
    <dbReference type="NCBI Taxonomy" id="320322"/>
    <lineage>
        <taxon>Eukaryota</taxon>
        <taxon>Viridiplantae</taxon>
        <taxon>Streptophyta</taxon>
        <taxon>Embryophyta</taxon>
        <taxon>Tracheophyta</taxon>
        <taxon>Spermatophyta</taxon>
        <taxon>Magnoliopsida</taxon>
        <taxon>Liliopsida</taxon>
        <taxon>Zingiberales</taxon>
        <taxon>Musaceae</taxon>
        <taxon>Musa</taxon>
    </lineage>
</organism>
<gene>
    <name evidence="2" type="ORF">MUK42_30039</name>
</gene>
<dbReference type="GO" id="GO:0015030">
    <property type="term" value="C:Cajal body"/>
    <property type="evidence" value="ECO:0007669"/>
    <property type="project" value="TreeGrafter"/>
</dbReference>
<feature type="region of interest" description="Disordered" evidence="1">
    <location>
        <begin position="432"/>
        <end position="472"/>
    </location>
</feature>
<feature type="compositionally biased region" description="Polar residues" evidence="1">
    <location>
        <begin position="28"/>
        <end position="41"/>
    </location>
</feature>
<reference evidence="2" key="1">
    <citation type="submission" date="2022-05" db="EMBL/GenBank/DDBJ databases">
        <title>The Musa troglodytarum L. genome provides insights into the mechanism of non-climacteric behaviour and enrichment of carotenoids.</title>
        <authorList>
            <person name="Wang J."/>
        </authorList>
    </citation>
    <scope>NUCLEOTIDE SEQUENCE</scope>
    <source>
        <tissue evidence="2">Leaf</tissue>
    </source>
</reference>
<protein>
    <recommendedName>
        <fullName evidence="4">Coilin</fullName>
    </recommendedName>
</protein>
<dbReference type="PANTHER" id="PTHR15197">
    <property type="entry name" value="COILIN P80"/>
    <property type="match status" value="1"/>
</dbReference>
<evidence type="ECO:0008006" key="4">
    <source>
        <dbReference type="Google" id="ProtNLM"/>
    </source>
</evidence>
<keyword evidence="3" id="KW-1185">Reference proteome</keyword>
<dbReference type="GO" id="GO:0030619">
    <property type="term" value="F:U1 snRNA binding"/>
    <property type="evidence" value="ECO:0007669"/>
    <property type="project" value="TreeGrafter"/>
</dbReference>
<dbReference type="OrthoDB" id="74813at2759"/>
<feature type="region of interest" description="Disordered" evidence="1">
    <location>
        <begin position="1"/>
        <end position="83"/>
    </location>
</feature>
<accession>A0A9E7HEF9</accession>
<dbReference type="InterPro" id="IPR024822">
    <property type="entry name" value="Coilin"/>
</dbReference>
<name>A0A9E7HEF9_9LILI</name>